<name>A0A1H9XRH4_9MICO</name>
<dbReference type="STRING" id="587636.SAMN05216199_0181"/>
<dbReference type="EMBL" id="FOHB01000011">
    <property type="protein sequence ID" value="SES48744.1"/>
    <property type="molecule type" value="Genomic_DNA"/>
</dbReference>
<gene>
    <name evidence="1" type="ORF">SAMN05216199_0181</name>
</gene>
<proteinExistence type="predicted"/>
<accession>A0A1H9XRH4</accession>
<dbReference type="Gene3D" id="3.40.50.1240">
    <property type="entry name" value="Phosphoglycerate mutase-like"/>
    <property type="match status" value="1"/>
</dbReference>
<dbReference type="PANTHER" id="PTHR48100:SF1">
    <property type="entry name" value="HISTIDINE PHOSPHATASE FAMILY PROTEIN-RELATED"/>
    <property type="match status" value="1"/>
</dbReference>
<sequence>MADLQCPARIVLARHGAASTPDGESPRTLTKRGVAQAEALAAVAASLRVAAVWSSTMLRARQTADIVADRLELEVVPDDRLRELINDERWTPPLRQEDEPGDVYAAWLDGDLDGTIFGETGHDVVGRLQRVVEEVADRFRGEAVLLVSHGGIIELGLAHLARNVNAAFVDSHPLDNGEAVEVEVDSSGWVCTSWAGEPMGASLQA</sequence>
<dbReference type="RefSeq" id="WP_177180465.1">
    <property type="nucleotide sequence ID" value="NZ_FOHB01000011.1"/>
</dbReference>
<dbReference type="Proteomes" id="UP000199019">
    <property type="component" value="Unassembled WGS sequence"/>
</dbReference>
<dbReference type="InterPro" id="IPR029033">
    <property type="entry name" value="His_PPase_superfam"/>
</dbReference>
<organism evidence="1 2">
    <name type="scientific">Pedococcus cremeus</name>
    <dbReference type="NCBI Taxonomy" id="587636"/>
    <lineage>
        <taxon>Bacteria</taxon>
        <taxon>Bacillati</taxon>
        <taxon>Actinomycetota</taxon>
        <taxon>Actinomycetes</taxon>
        <taxon>Micrococcales</taxon>
        <taxon>Intrasporangiaceae</taxon>
        <taxon>Pedococcus</taxon>
    </lineage>
</organism>
<dbReference type="SUPFAM" id="SSF53254">
    <property type="entry name" value="Phosphoglycerate mutase-like"/>
    <property type="match status" value="1"/>
</dbReference>
<dbReference type="InterPro" id="IPR013078">
    <property type="entry name" value="His_Pase_superF_clade-1"/>
</dbReference>
<reference evidence="2" key="1">
    <citation type="submission" date="2016-10" db="EMBL/GenBank/DDBJ databases">
        <authorList>
            <person name="Varghese N."/>
            <person name="Submissions S."/>
        </authorList>
    </citation>
    <scope>NUCLEOTIDE SEQUENCE [LARGE SCALE GENOMIC DNA]</scope>
    <source>
        <strain evidence="2">CGMCC 1.6963</strain>
    </source>
</reference>
<dbReference type="InterPro" id="IPR050275">
    <property type="entry name" value="PGM_Phosphatase"/>
</dbReference>
<dbReference type="GO" id="GO:0016791">
    <property type="term" value="F:phosphatase activity"/>
    <property type="evidence" value="ECO:0007669"/>
    <property type="project" value="TreeGrafter"/>
</dbReference>
<dbReference type="CDD" id="cd07067">
    <property type="entry name" value="HP_PGM_like"/>
    <property type="match status" value="1"/>
</dbReference>
<evidence type="ECO:0000313" key="2">
    <source>
        <dbReference type="Proteomes" id="UP000199019"/>
    </source>
</evidence>
<evidence type="ECO:0000313" key="1">
    <source>
        <dbReference type="EMBL" id="SES48744.1"/>
    </source>
</evidence>
<dbReference type="GO" id="GO:0005737">
    <property type="term" value="C:cytoplasm"/>
    <property type="evidence" value="ECO:0007669"/>
    <property type="project" value="TreeGrafter"/>
</dbReference>
<dbReference type="SMART" id="SM00855">
    <property type="entry name" value="PGAM"/>
    <property type="match status" value="1"/>
</dbReference>
<dbReference type="AlphaFoldDB" id="A0A1H9XRH4"/>
<protein>
    <submittedName>
        <fullName evidence="1">Probable phosphoglycerate mutase</fullName>
    </submittedName>
</protein>
<dbReference type="PANTHER" id="PTHR48100">
    <property type="entry name" value="BROAD-SPECIFICITY PHOSPHATASE YOR283W-RELATED"/>
    <property type="match status" value="1"/>
</dbReference>
<keyword evidence="2" id="KW-1185">Reference proteome</keyword>
<dbReference type="Pfam" id="PF00300">
    <property type="entry name" value="His_Phos_1"/>
    <property type="match status" value="1"/>
</dbReference>